<evidence type="ECO:0000313" key="1">
    <source>
        <dbReference type="EMBL" id="AKB85261.1"/>
    </source>
</evidence>
<dbReference type="GeneID" id="24893751"/>
<dbReference type="OrthoDB" id="141412at2157"/>
<organism evidence="1 2">
    <name type="scientific">Methanococcoides methylutens MM1</name>
    <dbReference type="NCBI Taxonomy" id="1434104"/>
    <lineage>
        <taxon>Archaea</taxon>
        <taxon>Methanobacteriati</taxon>
        <taxon>Methanobacteriota</taxon>
        <taxon>Stenosarchaea group</taxon>
        <taxon>Methanomicrobia</taxon>
        <taxon>Methanosarcinales</taxon>
        <taxon>Methanosarcinaceae</taxon>
        <taxon>Methanococcoides</taxon>
    </lineage>
</organism>
<dbReference type="AlphaFoldDB" id="A0A0E3SR29"/>
<name>A0A0E3SR29_METMT</name>
<dbReference type="KEGG" id="mmet:MCMEM_1208"/>
<dbReference type="EMBL" id="CP009518">
    <property type="protein sequence ID" value="AKB85261.1"/>
    <property type="molecule type" value="Genomic_DNA"/>
</dbReference>
<dbReference type="Proteomes" id="UP000033048">
    <property type="component" value="Chromosome"/>
</dbReference>
<reference evidence="1 2" key="1">
    <citation type="submission" date="2014-07" db="EMBL/GenBank/DDBJ databases">
        <title>Methanogenic archaea and the global carbon cycle.</title>
        <authorList>
            <person name="Henriksen J.R."/>
            <person name="Luke J."/>
            <person name="Reinhart S."/>
            <person name="Benedict M.N."/>
            <person name="Youngblut N.D."/>
            <person name="Metcalf M.E."/>
            <person name="Whitaker R.J."/>
            <person name="Metcalf W.W."/>
        </authorList>
    </citation>
    <scope>NUCLEOTIDE SEQUENCE [LARGE SCALE GENOMIC DNA]</scope>
    <source>
        <strain evidence="1 2">MM1</strain>
    </source>
</reference>
<evidence type="ECO:0000313" key="2">
    <source>
        <dbReference type="Proteomes" id="UP000033048"/>
    </source>
</evidence>
<sequence>MSENGDVLENDGAVIGKYVSESDNYITRVGFFAKRGDRLVISPEELSCYAPQVIEGGRCEKAGENWHFFDEKKDADIKNITLVYNDFQDSLRVYNCKKLKRIFGEPTGYCLVDNSFIGTDAVCLLEQFGGHPIQEDDFCISCHPLTDEEIEKFKDSVEKYINHYYDSNFCNYNNEEESRLRRFLSSLKKMIGTS</sequence>
<keyword evidence="2" id="KW-1185">Reference proteome</keyword>
<dbReference type="RefSeq" id="WP_048205380.1">
    <property type="nucleotide sequence ID" value="NZ_CP009518.1"/>
</dbReference>
<accession>A0A0E3SR29</accession>
<proteinExistence type="predicted"/>
<gene>
    <name evidence="1" type="ORF">MCMEM_1208</name>
</gene>
<dbReference type="HOGENOM" id="CLU_1399762_0_0_2"/>
<protein>
    <submittedName>
        <fullName evidence="1">Uncharacterized protein</fullName>
    </submittedName>
</protein>